<proteinExistence type="inferred from homology"/>
<dbReference type="SUPFAM" id="SSF48264">
    <property type="entry name" value="Cytochrome P450"/>
    <property type="match status" value="1"/>
</dbReference>
<evidence type="ECO:0000256" key="2">
    <source>
        <dbReference type="ARBA" id="ARBA00010617"/>
    </source>
</evidence>
<dbReference type="OrthoDB" id="3366823at2759"/>
<organism evidence="8 9">
    <name type="scientific">Lachnellula suecica</name>
    <dbReference type="NCBI Taxonomy" id="602035"/>
    <lineage>
        <taxon>Eukaryota</taxon>
        <taxon>Fungi</taxon>
        <taxon>Dikarya</taxon>
        <taxon>Ascomycota</taxon>
        <taxon>Pezizomycotina</taxon>
        <taxon>Leotiomycetes</taxon>
        <taxon>Helotiales</taxon>
        <taxon>Lachnaceae</taxon>
        <taxon>Lachnellula</taxon>
    </lineage>
</organism>
<dbReference type="CDD" id="cd11040">
    <property type="entry name" value="CYP7_CYP8-like"/>
    <property type="match status" value="1"/>
</dbReference>
<evidence type="ECO:0000256" key="7">
    <source>
        <dbReference type="SAM" id="Phobius"/>
    </source>
</evidence>
<dbReference type="InterPro" id="IPR017972">
    <property type="entry name" value="Cyt_P450_CS"/>
</dbReference>
<dbReference type="InterPro" id="IPR002403">
    <property type="entry name" value="Cyt_P450_E_grp-IV"/>
</dbReference>
<protein>
    <submittedName>
        <fullName evidence="8">Cholesterol 7-alpha-monooxygenase</fullName>
    </submittedName>
</protein>
<keyword evidence="7" id="KW-1133">Transmembrane helix</keyword>
<comment type="similarity">
    <text evidence="2 6">Belongs to the cytochrome P450 family.</text>
</comment>
<feature type="transmembrane region" description="Helical" evidence="7">
    <location>
        <begin position="208"/>
        <end position="228"/>
    </location>
</feature>
<dbReference type="InterPro" id="IPR036396">
    <property type="entry name" value="Cyt_P450_sf"/>
</dbReference>
<keyword evidence="6" id="KW-0560">Oxidoreductase</keyword>
<keyword evidence="9" id="KW-1185">Reference proteome</keyword>
<evidence type="ECO:0000313" key="8">
    <source>
        <dbReference type="EMBL" id="TVY68970.1"/>
    </source>
</evidence>
<evidence type="ECO:0000313" key="9">
    <source>
        <dbReference type="Proteomes" id="UP000469558"/>
    </source>
</evidence>
<dbReference type="EMBL" id="QGMK01001355">
    <property type="protein sequence ID" value="TVY68970.1"/>
    <property type="molecule type" value="Genomic_DNA"/>
</dbReference>
<evidence type="ECO:0000256" key="3">
    <source>
        <dbReference type="ARBA" id="ARBA00022723"/>
    </source>
</evidence>
<evidence type="ECO:0000256" key="5">
    <source>
        <dbReference type="PIRSR" id="PIRSR602403-1"/>
    </source>
</evidence>
<dbReference type="Pfam" id="PF00067">
    <property type="entry name" value="p450"/>
    <property type="match status" value="1"/>
</dbReference>
<keyword evidence="6" id="KW-0503">Monooxygenase</keyword>
<dbReference type="Proteomes" id="UP000469558">
    <property type="component" value="Unassembled WGS sequence"/>
</dbReference>
<accession>A0A8T9BYJ7</accession>
<dbReference type="PANTHER" id="PTHR47582">
    <property type="entry name" value="P450, PUTATIVE (EUROFUNG)-RELATED"/>
    <property type="match status" value="1"/>
</dbReference>
<dbReference type="InterPro" id="IPR001128">
    <property type="entry name" value="Cyt_P450"/>
</dbReference>
<keyword evidence="3 5" id="KW-0479">Metal-binding</keyword>
<dbReference type="GO" id="GO:0005506">
    <property type="term" value="F:iron ion binding"/>
    <property type="evidence" value="ECO:0007669"/>
    <property type="project" value="InterPro"/>
</dbReference>
<evidence type="ECO:0000256" key="6">
    <source>
        <dbReference type="RuleBase" id="RU000461"/>
    </source>
</evidence>
<keyword evidence="7" id="KW-0812">Transmembrane</keyword>
<gene>
    <name evidence="8" type="primary">CYP7A1_1</name>
    <name evidence="8" type="ORF">LSUE1_G008777</name>
</gene>
<dbReference type="GO" id="GO:0004497">
    <property type="term" value="F:monooxygenase activity"/>
    <property type="evidence" value="ECO:0007669"/>
    <property type="project" value="UniProtKB-KW"/>
</dbReference>
<dbReference type="AlphaFoldDB" id="A0A8T9BYJ7"/>
<dbReference type="PANTHER" id="PTHR47582:SF1">
    <property type="entry name" value="P450, PUTATIVE (EUROFUNG)-RELATED"/>
    <property type="match status" value="1"/>
</dbReference>
<feature type="binding site" description="axial binding residue" evidence="5">
    <location>
        <position position="436"/>
    </location>
    <ligand>
        <name>heme</name>
        <dbReference type="ChEBI" id="CHEBI:30413"/>
    </ligand>
    <ligandPart>
        <name>Fe</name>
        <dbReference type="ChEBI" id="CHEBI:18248"/>
    </ligandPart>
</feature>
<name>A0A8T9BYJ7_9HELO</name>
<evidence type="ECO:0000256" key="1">
    <source>
        <dbReference type="ARBA" id="ARBA00001971"/>
    </source>
</evidence>
<dbReference type="InterPro" id="IPR053007">
    <property type="entry name" value="CYP450_monoxygenase_sec-met"/>
</dbReference>
<keyword evidence="5 6" id="KW-0349">Heme</keyword>
<comment type="cofactor">
    <cofactor evidence="1 5">
        <name>heme</name>
        <dbReference type="ChEBI" id="CHEBI:30413"/>
    </cofactor>
</comment>
<dbReference type="GO" id="GO:0016705">
    <property type="term" value="F:oxidoreductase activity, acting on paired donors, with incorporation or reduction of molecular oxygen"/>
    <property type="evidence" value="ECO:0007669"/>
    <property type="project" value="InterPro"/>
</dbReference>
<dbReference type="Gene3D" id="1.10.630.10">
    <property type="entry name" value="Cytochrome P450"/>
    <property type="match status" value="1"/>
</dbReference>
<comment type="caution">
    <text evidence="8">The sequence shown here is derived from an EMBL/GenBank/DDBJ whole genome shotgun (WGS) entry which is preliminary data.</text>
</comment>
<dbReference type="GO" id="GO:0020037">
    <property type="term" value="F:heme binding"/>
    <property type="evidence" value="ECO:0007669"/>
    <property type="project" value="InterPro"/>
</dbReference>
<dbReference type="PROSITE" id="PS00086">
    <property type="entry name" value="CYTOCHROME_P450"/>
    <property type="match status" value="1"/>
</dbReference>
<sequence length="521" mass="58284">MSDILAILATVLVASAGCLHLFLRYTQDAREPPMASTIFPFIGPMINLSRKKTKYYVGLRDKYNLPIYTLRLPGSRLYIVNSISLISAVQRQFKTLAFPPLEAKFTTSICGTSKIAHDILNTNVNGDEGFWGYSVTFYKAIHTPLAPGPELDAMNRVMAQKVSASVDRLEERVVGLFEFIRHEITLATTDSVYGPKNPFKDPAIVESFWTFLPGIMIFIMGIFPTILARKSFQAREFMTQAFTRYFEEGGHNQGSGLIRTRYEHSTEHKIPIEDVARFEVGNTIALLANTSPTAFWMVYHLYASPVALEECRQELSSIISIETIAMEGEETATLHTLDMSQVKGSCPILLSTMQEALRVHGVGVSSRVVMEDHMLDNKYLLKKGSTVMIPGVVQHTSSSSWGSADVNGFDHRRFLPKEKRHQPVAFRGFGGGTTLCPGRHFASTEILAFAALLILRFELTPVDGKWVCPNTDNSSFWETMPTPDQDIRVKISPRTGQDKRARWRVLVSDSDKAMPISVEDL</sequence>
<reference evidence="8 9" key="1">
    <citation type="submission" date="2018-05" db="EMBL/GenBank/DDBJ databases">
        <title>Genome sequencing and assembly of the regulated plant pathogen Lachnellula willkommii and related sister species for the development of diagnostic species identification markers.</title>
        <authorList>
            <person name="Giroux E."/>
            <person name="Bilodeau G."/>
        </authorList>
    </citation>
    <scope>NUCLEOTIDE SEQUENCE [LARGE SCALE GENOMIC DNA]</scope>
    <source>
        <strain evidence="8 9">CBS 268.59</strain>
    </source>
</reference>
<keyword evidence="7" id="KW-0472">Membrane</keyword>
<keyword evidence="4 5" id="KW-0408">Iron</keyword>
<evidence type="ECO:0000256" key="4">
    <source>
        <dbReference type="ARBA" id="ARBA00023004"/>
    </source>
</evidence>
<dbReference type="PRINTS" id="PR00465">
    <property type="entry name" value="EP450IV"/>
</dbReference>